<dbReference type="PANTHER" id="PTHR10221">
    <property type="entry name" value="TRANSCRIPTION INITIATION FACTOR TFIID SUBUNIT 6"/>
    <property type="match status" value="1"/>
</dbReference>
<evidence type="ECO:0000256" key="1">
    <source>
        <dbReference type="ARBA" id="ARBA00004123"/>
    </source>
</evidence>
<dbReference type="InterPro" id="IPR037796">
    <property type="entry name" value="TAF6"/>
</dbReference>
<dbReference type="EMBL" id="HBUF01378247">
    <property type="protein sequence ID" value="CAG6729234.1"/>
    <property type="molecule type" value="Transcribed_RNA"/>
</dbReference>
<dbReference type="EMBL" id="HBUF01667695">
    <property type="protein sequence ID" value="CAG6789979.1"/>
    <property type="molecule type" value="Transcribed_RNA"/>
</dbReference>
<evidence type="ECO:0000256" key="5">
    <source>
        <dbReference type="ARBA" id="ARBA00023242"/>
    </source>
</evidence>
<dbReference type="CDD" id="cd08050">
    <property type="entry name" value="TAF6C"/>
    <property type="match status" value="1"/>
</dbReference>
<dbReference type="GO" id="GO:0046695">
    <property type="term" value="C:SLIK (SAGA-like) complex"/>
    <property type="evidence" value="ECO:0007669"/>
    <property type="project" value="InterPro"/>
</dbReference>
<dbReference type="EMBL" id="HBUF01030725">
    <property type="protein sequence ID" value="CAG6614591.1"/>
    <property type="molecule type" value="Transcribed_RNA"/>
</dbReference>
<dbReference type="PANTHER" id="PTHR10221:SF9">
    <property type="entry name" value="TRANSCRIPTION INITIATION FACTOR TFIID SUBUNIT 6"/>
    <property type="match status" value="1"/>
</dbReference>
<comment type="subcellular location">
    <subcellularLocation>
        <location evidence="1">Nucleus</location>
    </subcellularLocation>
</comment>
<evidence type="ECO:0000256" key="2">
    <source>
        <dbReference type="ARBA" id="ARBA00007688"/>
    </source>
</evidence>
<dbReference type="EMBL" id="HBUF01223919">
    <property type="protein sequence ID" value="CAG6670675.1"/>
    <property type="molecule type" value="Transcribed_RNA"/>
</dbReference>
<dbReference type="InterPro" id="IPR046344">
    <property type="entry name" value="TAF6_C_sf"/>
</dbReference>
<dbReference type="EMBL" id="HBUF01667694">
    <property type="protein sequence ID" value="CAG6789975.1"/>
    <property type="molecule type" value="Transcribed_RNA"/>
</dbReference>
<dbReference type="AlphaFoldDB" id="A0A8D9BQZ5"/>
<dbReference type="SMART" id="SM00803">
    <property type="entry name" value="TAF"/>
    <property type="match status" value="1"/>
</dbReference>
<dbReference type="EMBL" id="HBUF01667697">
    <property type="protein sequence ID" value="CAG6789986.1"/>
    <property type="molecule type" value="Transcribed_RNA"/>
</dbReference>
<dbReference type="Gene3D" id="1.10.20.10">
    <property type="entry name" value="Histone, subunit A"/>
    <property type="match status" value="1"/>
</dbReference>
<name>A0A8D9BQZ5_9HEMI</name>
<dbReference type="EMBL" id="HBUF01223920">
    <property type="protein sequence ID" value="CAG6670676.1"/>
    <property type="molecule type" value="Transcribed_RNA"/>
</dbReference>
<dbReference type="Gene3D" id="1.25.40.770">
    <property type="entry name" value="TAF6, C-terminal HEAT repeat domain"/>
    <property type="match status" value="1"/>
</dbReference>
<dbReference type="EMBL" id="HBUF01667701">
    <property type="protein sequence ID" value="CAG6789997.1"/>
    <property type="molecule type" value="Transcribed_RNA"/>
</dbReference>
<accession>A0A8D9BQZ5</accession>
<dbReference type="GO" id="GO:0003713">
    <property type="term" value="F:transcription coactivator activity"/>
    <property type="evidence" value="ECO:0007669"/>
    <property type="project" value="TreeGrafter"/>
</dbReference>
<dbReference type="EMBL" id="HBUF01378248">
    <property type="protein sequence ID" value="CAG6729235.1"/>
    <property type="molecule type" value="Transcribed_RNA"/>
</dbReference>
<dbReference type="GO" id="GO:0016251">
    <property type="term" value="F:RNA polymerase II general transcription initiation factor activity"/>
    <property type="evidence" value="ECO:0007669"/>
    <property type="project" value="InterPro"/>
</dbReference>
<evidence type="ECO:0000259" key="8">
    <source>
        <dbReference type="SMART" id="SM00803"/>
    </source>
</evidence>
<reference evidence="9" key="1">
    <citation type="submission" date="2021-05" db="EMBL/GenBank/DDBJ databases">
        <authorList>
            <person name="Alioto T."/>
            <person name="Alioto T."/>
            <person name="Gomez Garrido J."/>
        </authorList>
    </citation>
    <scope>NUCLEOTIDE SEQUENCE</scope>
</reference>
<dbReference type="InterPro" id="IPR004823">
    <property type="entry name" value="TAF_TATA-bd_Histone-like_dom"/>
</dbReference>
<dbReference type="EMBL" id="HBUF01667698">
    <property type="protein sequence ID" value="CAG6789989.1"/>
    <property type="molecule type" value="Transcribed_RNA"/>
</dbReference>
<feature type="compositionally biased region" description="Low complexity" evidence="7">
    <location>
        <begin position="464"/>
        <end position="491"/>
    </location>
</feature>
<dbReference type="EMBL" id="HBUF01667700">
    <property type="protein sequence ID" value="CAG6789993.1"/>
    <property type="molecule type" value="Transcribed_RNA"/>
</dbReference>
<dbReference type="FunFam" id="1.25.40.770:FF:000001">
    <property type="entry name" value="Transcription initiation factor TFIID subunit 6"/>
    <property type="match status" value="1"/>
</dbReference>
<protein>
    <recommendedName>
        <fullName evidence="6">Transcription initiation factor TFIID subunit 6</fullName>
    </recommendedName>
</protein>
<evidence type="ECO:0000256" key="3">
    <source>
        <dbReference type="ARBA" id="ARBA00023015"/>
    </source>
</evidence>
<keyword evidence="5" id="KW-0539">Nucleus</keyword>
<evidence type="ECO:0000313" key="9">
    <source>
        <dbReference type="EMBL" id="CAG6789979.1"/>
    </source>
</evidence>
<dbReference type="EMBL" id="HBUF01667696">
    <property type="protein sequence ID" value="CAG6789983.1"/>
    <property type="molecule type" value="Transcribed_RNA"/>
</dbReference>
<dbReference type="EMBL" id="HBUF01030726">
    <property type="protein sequence ID" value="CAG6614592.1"/>
    <property type="molecule type" value="Transcribed_RNA"/>
</dbReference>
<evidence type="ECO:0000256" key="6">
    <source>
        <dbReference type="ARBA" id="ARBA00040091"/>
    </source>
</evidence>
<feature type="region of interest" description="Disordered" evidence="7">
    <location>
        <begin position="449"/>
        <end position="520"/>
    </location>
</feature>
<evidence type="ECO:0000256" key="4">
    <source>
        <dbReference type="ARBA" id="ARBA00023163"/>
    </source>
</evidence>
<organism evidence="9">
    <name type="scientific">Cacopsylla melanoneura</name>
    <dbReference type="NCBI Taxonomy" id="428564"/>
    <lineage>
        <taxon>Eukaryota</taxon>
        <taxon>Metazoa</taxon>
        <taxon>Ecdysozoa</taxon>
        <taxon>Arthropoda</taxon>
        <taxon>Hexapoda</taxon>
        <taxon>Insecta</taxon>
        <taxon>Pterygota</taxon>
        <taxon>Neoptera</taxon>
        <taxon>Paraneoptera</taxon>
        <taxon>Hemiptera</taxon>
        <taxon>Sternorrhyncha</taxon>
        <taxon>Psylloidea</taxon>
        <taxon>Psyllidae</taxon>
        <taxon>Psyllinae</taxon>
        <taxon>Cacopsylla</taxon>
    </lineage>
</organism>
<dbReference type="Pfam" id="PF02969">
    <property type="entry name" value="TAF"/>
    <property type="match status" value="1"/>
</dbReference>
<feature type="region of interest" description="Disordered" evidence="7">
    <location>
        <begin position="531"/>
        <end position="550"/>
    </location>
</feature>
<keyword evidence="4" id="KW-0804">Transcription</keyword>
<dbReference type="GO" id="GO:0046982">
    <property type="term" value="F:protein heterodimerization activity"/>
    <property type="evidence" value="ECO:0007669"/>
    <property type="project" value="InterPro"/>
</dbReference>
<feature type="domain" description="TATA box binding protein associated factor (TAF) histone-like fold" evidence="8">
    <location>
        <begin position="6"/>
        <end position="72"/>
    </location>
</feature>
<dbReference type="EMBL" id="HBUF01223918">
    <property type="protein sequence ID" value="CAG6670674.1"/>
    <property type="molecule type" value="Transcribed_RNA"/>
</dbReference>
<feature type="compositionally biased region" description="Polar residues" evidence="7">
    <location>
        <begin position="449"/>
        <end position="458"/>
    </location>
</feature>
<dbReference type="InterPro" id="IPR016024">
    <property type="entry name" value="ARM-type_fold"/>
</dbReference>
<proteinExistence type="inferred from homology"/>
<dbReference type="InterPro" id="IPR011442">
    <property type="entry name" value="TAF6_C"/>
</dbReference>
<evidence type="ECO:0000256" key="7">
    <source>
        <dbReference type="SAM" id="MobiDB-lite"/>
    </source>
</evidence>
<dbReference type="SUPFAM" id="SSF47113">
    <property type="entry name" value="Histone-fold"/>
    <property type="match status" value="1"/>
</dbReference>
<sequence>MDVYGTFFSMESMKVIAESIGIANLPDEAAKELSDNITYCCKIIIQDAFKCMVHSKRLRLMPVDIDDALAMKNIEPIYGLSVSQFLPFKHASGGGRELHFTEEKEVDFEELLTNLNPKAALETHLRTHWLAIEGVQPTVPENPPPVDKSVQKLESIDPISKLGKKDKDTSGKPTSAKLEKLRNVETVHVKQLATHELSVEQQLYYKEITEACVGSDEGRRFEALQSLATDPGLHEMLPRMCTFIAEGVKVNVVQNNLALLIYLMRMVKSLLENQSLYLEKYLHELLPSILSCIVSKQLCGRPEADNHWALRDFAARLLAQVSKNFNTSTNNIQTRVTRLLSNAINDPKINFPSLYGALAGLCELGPEVIKVFLMPKLKDIRDRLEPCWNLEGQSLTSTEKLPVNEASHIRVVLVKALTPVIKEVKTPPDHLDEYRAEFGTYLGPKLHTSVTKSRSSAGGQPHGTTAPASQQSTTSIVHTGGVNSRLVSSSSGGPGSQRPAILSSSSSVNQGPVGTNLQTQQQQKYVILSSARQGGPGQGNIQTGGSQLQNMGSNQGGQLMKVAIPSAQSGQKMMVVSNNANQNMISLPPKTKTVSFISSQEKMDFE</sequence>
<keyword evidence="3" id="KW-0805">Transcription regulation</keyword>
<dbReference type="GO" id="GO:0000124">
    <property type="term" value="C:SAGA complex"/>
    <property type="evidence" value="ECO:0007669"/>
    <property type="project" value="InterPro"/>
</dbReference>
<dbReference type="Pfam" id="PF07571">
    <property type="entry name" value="TAF6_C"/>
    <property type="match status" value="1"/>
</dbReference>
<feature type="compositionally biased region" description="Polar residues" evidence="7">
    <location>
        <begin position="502"/>
        <end position="520"/>
    </location>
</feature>
<dbReference type="GO" id="GO:0051123">
    <property type="term" value="P:RNA polymerase II preinitiation complex assembly"/>
    <property type="evidence" value="ECO:0007669"/>
    <property type="project" value="TreeGrafter"/>
</dbReference>
<dbReference type="SUPFAM" id="SSF48371">
    <property type="entry name" value="ARM repeat"/>
    <property type="match status" value="1"/>
</dbReference>
<comment type="similarity">
    <text evidence="2">Belongs to the TAF6 family.</text>
</comment>
<dbReference type="InterPro" id="IPR009072">
    <property type="entry name" value="Histone-fold"/>
</dbReference>
<dbReference type="CDD" id="cd22931">
    <property type="entry name" value="HFD_TAF6"/>
    <property type="match status" value="1"/>
</dbReference>
<dbReference type="EMBL" id="HBUF01030724">
    <property type="protein sequence ID" value="CAG6614590.1"/>
    <property type="molecule type" value="Transcribed_RNA"/>
</dbReference>
<dbReference type="GO" id="GO:0005669">
    <property type="term" value="C:transcription factor TFIID complex"/>
    <property type="evidence" value="ECO:0007669"/>
    <property type="project" value="InterPro"/>
</dbReference>